<dbReference type="InterPro" id="IPR036291">
    <property type="entry name" value="NAD(P)-bd_dom_sf"/>
</dbReference>
<reference evidence="5" key="1">
    <citation type="journal article" date="2019" name="Int. J. Syst. Evol. Microbiol.">
        <title>The Global Catalogue of Microorganisms (GCM) 10K type strain sequencing project: providing services to taxonomists for standard genome sequencing and annotation.</title>
        <authorList>
            <consortium name="The Broad Institute Genomics Platform"/>
            <consortium name="The Broad Institute Genome Sequencing Center for Infectious Disease"/>
            <person name="Wu L."/>
            <person name="Ma J."/>
        </authorList>
    </citation>
    <scope>NUCLEOTIDE SEQUENCE [LARGE SCALE GENOMIC DNA]</scope>
    <source>
        <strain evidence="5">CGMCC 4.7132</strain>
    </source>
</reference>
<sequence>MEKAKIRLGIIGLGAMGAEMLDVARRHPEFDVVLAADPGARAVERAAAAHPEVIYTAEPDELVDHDGLDALYVASPPATHAAYAVRAMKAGKAVFAEKPLAVDLAEGEEMVAVAAETGVATGLNFTMADRAAALAVGRALRDGEAGTVLGVEMRFTFPQWPREFQQDAHWVAGRAQGGFLREVGSHFLFLTDRLLGPLTPVHTRAGYGAAGEESAFGLFTAGDVPVTISGQVAAAPETYEWTLYGAERSYRITDFADLWLGDGSGWTRVEPDGPRGGEDTRLSEFAKAVRGEPSRLADFAAGLRVQRAVEHFHRRTP</sequence>
<dbReference type="PANTHER" id="PTHR43818:SF11">
    <property type="entry name" value="BCDNA.GH03377"/>
    <property type="match status" value="1"/>
</dbReference>
<protein>
    <submittedName>
        <fullName evidence="4">Gfo/Idh/MocA family protein</fullName>
    </submittedName>
</protein>
<accession>A0ABV9CK39</accession>
<keyword evidence="5" id="KW-1185">Reference proteome</keyword>
<dbReference type="RefSeq" id="WP_380843227.1">
    <property type="nucleotide sequence ID" value="NZ_JBHSFP010000016.1"/>
</dbReference>
<dbReference type="Gene3D" id="3.40.50.720">
    <property type="entry name" value="NAD(P)-binding Rossmann-like Domain"/>
    <property type="match status" value="1"/>
</dbReference>
<evidence type="ECO:0000313" key="5">
    <source>
        <dbReference type="Proteomes" id="UP001596004"/>
    </source>
</evidence>
<gene>
    <name evidence="4" type="ORF">ACFO60_22795</name>
</gene>
<name>A0ABV9CK39_9ACTN</name>
<dbReference type="InterPro" id="IPR000683">
    <property type="entry name" value="Gfo/Idh/MocA-like_OxRdtase_N"/>
</dbReference>
<dbReference type="Gene3D" id="3.30.360.10">
    <property type="entry name" value="Dihydrodipicolinate Reductase, domain 2"/>
    <property type="match status" value="1"/>
</dbReference>
<evidence type="ECO:0000259" key="2">
    <source>
        <dbReference type="Pfam" id="PF01408"/>
    </source>
</evidence>
<comment type="caution">
    <text evidence="4">The sequence shown here is derived from an EMBL/GenBank/DDBJ whole genome shotgun (WGS) entry which is preliminary data.</text>
</comment>
<dbReference type="SUPFAM" id="SSF51735">
    <property type="entry name" value="NAD(P)-binding Rossmann-fold domains"/>
    <property type="match status" value="1"/>
</dbReference>
<dbReference type="SUPFAM" id="SSF55347">
    <property type="entry name" value="Glyceraldehyde-3-phosphate dehydrogenase-like, C-terminal domain"/>
    <property type="match status" value="1"/>
</dbReference>
<dbReference type="Pfam" id="PF01408">
    <property type="entry name" value="GFO_IDH_MocA"/>
    <property type="match status" value="1"/>
</dbReference>
<evidence type="ECO:0000313" key="4">
    <source>
        <dbReference type="EMBL" id="MFC4533606.1"/>
    </source>
</evidence>
<evidence type="ECO:0000256" key="1">
    <source>
        <dbReference type="ARBA" id="ARBA00023002"/>
    </source>
</evidence>
<proteinExistence type="predicted"/>
<feature type="domain" description="Gfo/Idh/MocA-like oxidoreductase N-terminal" evidence="2">
    <location>
        <begin position="6"/>
        <end position="123"/>
    </location>
</feature>
<dbReference type="Pfam" id="PF22725">
    <property type="entry name" value="GFO_IDH_MocA_C3"/>
    <property type="match status" value="1"/>
</dbReference>
<dbReference type="InterPro" id="IPR050463">
    <property type="entry name" value="Gfo/Idh/MocA_oxidrdct_glycsds"/>
</dbReference>
<feature type="domain" description="GFO/IDH/MocA-like oxidoreductase" evidence="3">
    <location>
        <begin position="136"/>
        <end position="250"/>
    </location>
</feature>
<organism evidence="4 5">
    <name type="scientific">Sphaerisporangium dianthi</name>
    <dbReference type="NCBI Taxonomy" id="1436120"/>
    <lineage>
        <taxon>Bacteria</taxon>
        <taxon>Bacillati</taxon>
        <taxon>Actinomycetota</taxon>
        <taxon>Actinomycetes</taxon>
        <taxon>Streptosporangiales</taxon>
        <taxon>Streptosporangiaceae</taxon>
        <taxon>Sphaerisporangium</taxon>
    </lineage>
</organism>
<dbReference type="PANTHER" id="PTHR43818">
    <property type="entry name" value="BCDNA.GH03377"/>
    <property type="match status" value="1"/>
</dbReference>
<dbReference type="InterPro" id="IPR055170">
    <property type="entry name" value="GFO_IDH_MocA-like_dom"/>
</dbReference>
<evidence type="ECO:0000259" key="3">
    <source>
        <dbReference type="Pfam" id="PF22725"/>
    </source>
</evidence>
<dbReference type="EMBL" id="JBHSFP010000016">
    <property type="protein sequence ID" value="MFC4533606.1"/>
    <property type="molecule type" value="Genomic_DNA"/>
</dbReference>
<dbReference type="Proteomes" id="UP001596004">
    <property type="component" value="Unassembled WGS sequence"/>
</dbReference>
<keyword evidence="1" id="KW-0560">Oxidoreductase</keyword>